<organism evidence="1 2">
    <name type="scientific">Terriglobus albidus</name>
    <dbReference type="NCBI Taxonomy" id="1592106"/>
    <lineage>
        <taxon>Bacteria</taxon>
        <taxon>Pseudomonadati</taxon>
        <taxon>Acidobacteriota</taxon>
        <taxon>Terriglobia</taxon>
        <taxon>Terriglobales</taxon>
        <taxon>Acidobacteriaceae</taxon>
        <taxon>Terriglobus</taxon>
    </lineage>
</organism>
<dbReference type="InterPro" id="IPR052552">
    <property type="entry name" value="YeaO-like"/>
</dbReference>
<evidence type="ECO:0000313" key="2">
    <source>
        <dbReference type="Proteomes" id="UP000321820"/>
    </source>
</evidence>
<reference evidence="1 2" key="1">
    <citation type="submission" date="2019-08" db="EMBL/GenBank/DDBJ databases">
        <title>Complete genome sequence of Terriglobus albidus strain ORNL.</title>
        <authorList>
            <person name="Podar M."/>
        </authorList>
    </citation>
    <scope>NUCLEOTIDE SEQUENCE [LARGE SCALE GENOMIC DNA]</scope>
    <source>
        <strain evidence="1 2">ORNL</strain>
    </source>
</reference>
<accession>A0A5B9EEP8</accession>
<proteinExistence type="predicted"/>
<dbReference type="AlphaFoldDB" id="A0A5B9EEP8"/>
<dbReference type="PANTHER" id="PTHR36849">
    <property type="entry name" value="CYTOPLASMIC PROTEIN-RELATED"/>
    <property type="match status" value="1"/>
</dbReference>
<dbReference type="Pfam" id="PF22752">
    <property type="entry name" value="DUF488-N3i"/>
    <property type="match status" value="1"/>
</dbReference>
<dbReference type="KEGG" id="talb:FTW19_17315"/>
<dbReference type="EMBL" id="CP042806">
    <property type="protein sequence ID" value="QEE29595.1"/>
    <property type="molecule type" value="Genomic_DNA"/>
</dbReference>
<keyword evidence="2" id="KW-1185">Reference proteome</keyword>
<dbReference type="Proteomes" id="UP000321820">
    <property type="component" value="Chromosome"/>
</dbReference>
<sequence length="115" mass="13431">MKIQIKRAYEPAAPSDGFRILVDRLWPRGLSKEKAHIDLWLKEIAPSPELRTWFGHDPAKWKEFRSRYLSELRGKSDEIDQIREKARDGVVTLVYAAKDEQHNDAVVLLERISHP</sequence>
<name>A0A5B9EEP8_9BACT</name>
<protein>
    <submittedName>
        <fullName evidence="1">DUF488 domain-containing protein</fullName>
    </submittedName>
</protein>
<dbReference type="PANTHER" id="PTHR36849:SF1">
    <property type="entry name" value="CYTOPLASMIC PROTEIN"/>
    <property type="match status" value="1"/>
</dbReference>
<evidence type="ECO:0000313" key="1">
    <source>
        <dbReference type="EMBL" id="QEE29595.1"/>
    </source>
</evidence>
<dbReference type="RefSeq" id="WP_147648787.1">
    <property type="nucleotide sequence ID" value="NZ_CP042806.1"/>
</dbReference>
<gene>
    <name evidence="1" type="ORF">FTW19_17315</name>
</gene>
<dbReference type="OrthoDB" id="9790745at2"/>